<sequence>MALSYSQALIAVILAAVLNYFVGQVLQWWRLKTLTSQSSCAKPSTTQTRWPAGLGRLIRILGIRGDVLENWLGADFRSHGFWTFAIEAPLVPTASIFTAEPANVQCMLSKNFGHWGLGPARAKKFGPFLGVGVFTADGDIWARSRAVVRPAFQRKQVSDLSATELHVSRLLGRLGDQPGDDGWTSPRNVMPYIYRFTLDNATQFLFGESVESQLQSDVGEKEASETQAFEEAFHTATTGVGLKMFIGPFYWIVDCRSAFRRACRLCKEYTVRFVDQALAVHAETKKEEKEASEPVDDEKHSPEKNKGIFLRTLVEATQDRTELRDQLMQLLFAGRDTTATLLSWSLLCFAHTPGAWDRLRTEILTMFGPGGDEGDELISFESLKGCTYLQSSLRETLRMFPPIGVNGKQALCDTVLPTGGGADGSQPIAVAKGTPVLFTTYIMHRRPDLWGDDAHEWKPDRWSSGLRPGWSYIPFNGGPRHCPGEQFALTQAAYTLMRLARTFDRIENPDVGDVFEKGVGLIIQPKKVNLRFHRADVV</sequence>
<dbReference type="GO" id="GO:0020037">
    <property type="term" value="F:heme binding"/>
    <property type="evidence" value="ECO:0007669"/>
    <property type="project" value="InterPro"/>
</dbReference>
<evidence type="ECO:0000256" key="10">
    <source>
        <dbReference type="SAM" id="MobiDB-lite"/>
    </source>
</evidence>
<organism evidence="11 12">
    <name type="scientific">Aspergillus glaucus CBS 516.65</name>
    <dbReference type="NCBI Taxonomy" id="1160497"/>
    <lineage>
        <taxon>Eukaryota</taxon>
        <taxon>Fungi</taxon>
        <taxon>Dikarya</taxon>
        <taxon>Ascomycota</taxon>
        <taxon>Pezizomycotina</taxon>
        <taxon>Eurotiomycetes</taxon>
        <taxon>Eurotiomycetidae</taxon>
        <taxon>Eurotiales</taxon>
        <taxon>Aspergillaceae</taxon>
        <taxon>Aspergillus</taxon>
        <taxon>Aspergillus subgen. Aspergillus</taxon>
    </lineage>
</organism>
<evidence type="ECO:0000256" key="1">
    <source>
        <dbReference type="ARBA" id="ARBA00001971"/>
    </source>
</evidence>
<dbReference type="Proteomes" id="UP000184300">
    <property type="component" value="Unassembled WGS sequence"/>
</dbReference>
<evidence type="ECO:0000256" key="9">
    <source>
        <dbReference type="RuleBase" id="RU000461"/>
    </source>
</evidence>
<dbReference type="GO" id="GO:0016705">
    <property type="term" value="F:oxidoreductase activity, acting on paired donors, with incorporation or reduction of molecular oxygen"/>
    <property type="evidence" value="ECO:0007669"/>
    <property type="project" value="InterPro"/>
</dbReference>
<keyword evidence="6 8" id="KW-0408">Iron</keyword>
<keyword evidence="5 9" id="KW-0560">Oxidoreductase</keyword>
<comment type="similarity">
    <text evidence="2 9">Belongs to the cytochrome P450 family.</text>
</comment>
<dbReference type="PRINTS" id="PR00385">
    <property type="entry name" value="P450"/>
</dbReference>
<dbReference type="InterPro" id="IPR002401">
    <property type="entry name" value="Cyt_P450_E_grp-I"/>
</dbReference>
<evidence type="ECO:0000256" key="5">
    <source>
        <dbReference type="ARBA" id="ARBA00023002"/>
    </source>
</evidence>
<dbReference type="STRING" id="1160497.A0A1L9VNJ6"/>
<proteinExistence type="inferred from homology"/>
<evidence type="ECO:0000313" key="12">
    <source>
        <dbReference type="Proteomes" id="UP000184300"/>
    </source>
</evidence>
<comment type="cofactor">
    <cofactor evidence="1 8">
        <name>heme</name>
        <dbReference type="ChEBI" id="CHEBI:30413"/>
    </cofactor>
</comment>
<dbReference type="PANTHER" id="PTHR24287">
    <property type="entry name" value="P450, PUTATIVE (EUROFUNG)-RELATED"/>
    <property type="match status" value="1"/>
</dbReference>
<dbReference type="PANTHER" id="PTHR24287:SF1">
    <property type="entry name" value="P450, PUTATIVE (EUROFUNG)-RELATED"/>
    <property type="match status" value="1"/>
</dbReference>
<dbReference type="PRINTS" id="PR00463">
    <property type="entry name" value="EP450I"/>
</dbReference>
<dbReference type="EMBL" id="KV878894">
    <property type="protein sequence ID" value="OJJ85464.1"/>
    <property type="molecule type" value="Genomic_DNA"/>
</dbReference>
<keyword evidence="4 8" id="KW-0479">Metal-binding</keyword>
<dbReference type="SUPFAM" id="SSF48264">
    <property type="entry name" value="Cytochrome P450"/>
    <property type="match status" value="1"/>
</dbReference>
<keyword evidence="7 9" id="KW-0503">Monooxygenase</keyword>
<dbReference type="Pfam" id="PF00067">
    <property type="entry name" value="p450"/>
    <property type="match status" value="1"/>
</dbReference>
<keyword evidence="3 8" id="KW-0349">Heme</keyword>
<feature type="binding site" description="axial binding residue" evidence="8">
    <location>
        <position position="482"/>
    </location>
    <ligand>
        <name>heme</name>
        <dbReference type="ChEBI" id="CHEBI:30413"/>
    </ligand>
    <ligandPart>
        <name>Fe</name>
        <dbReference type="ChEBI" id="CHEBI:18248"/>
    </ligandPart>
</feature>
<dbReference type="VEuPathDB" id="FungiDB:ASPGLDRAFT_81184"/>
<evidence type="ECO:0000256" key="2">
    <source>
        <dbReference type="ARBA" id="ARBA00010617"/>
    </source>
</evidence>
<keyword evidence="12" id="KW-1185">Reference proteome</keyword>
<evidence type="ECO:0000256" key="7">
    <source>
        <dbReference type="ARBA" id="ARBA00023033"/>
    </source>
</evidence>
<protein>
    <recommendedName>
        <fullName evidence="13">Cytochrome P450</fullName>
    </recommendedName>
</protein>
<dbReference type="AlphaFoldDB" id="A0A1L9VNJ6"/>
<feature type="region of interest" description="Disordered" evidence="10">
    <location>
        <begin position="284"/>
        <end position="303"/>
    </location>
</feature>
<dbReference type="InterPro" id="IPR047146">
    <property type="entry name" value="Cyt_P450_E_CYP52_fungi"/>
</dbReference>
<reference evidence="12" key="1">
    <citation type="journal article" date="2017" name="Genome Biol.">
        <title>Comparative genomics reveals high biological diversity and specific adaptations in the industrially and medically important fungal genus Aspergillus.</title>
        <authorList>
            <person name="de Vries R.P."/>
            <person name="Riley R."/>
            <person name="Wiebenga A."/>
            <person name="Aguilar-Osorio G."/>
            <person name="Amillis S."/>
            <person name="Uchima C.A."/>
            <person name="Anderluh G."/>
            <person name="Asadollahi M."/>
            <person name="Askin M."/>
            <person name="Barry K."/>
            <person name="Battaglia E."/>
            <person name="Bayram O."/>
            <person name="Benocci T."/>
            <person name="Braus-Stromeyer S.A."/>
            <person name="Caldana C."/>
            <person name="Canovas D."/>
            <person name="Cerqueira G.C."/>
            <person name="Chen F."/>
            <person name="Chen W."/>
            <person name="Choi C."/>
            <person name="Clum A."/>
            <person name="Dos Santos R.A."/>
            <person name="Damasio A.R."/>
            <person name="Diallinas G."/>
            <person name="Emri T."/>
            <person name="Fekete E."/>
            <person name="Flipphi M."/>
            <person name="Freyberg S."/>
            <person name="Gallo A."/>
            <person name="Gournas C."/>
            <person name="Habgood R."/>
            <person name="Hainaut M."/>
            <person name="Harispe M.L."/>
            <person name="Henrissat B."/>
            <person name="Hilden K.S."/>
            <person name="Hope R."/>
            <person name="Hossain A."/>
            <person name="Karabika E."/>
            <person name="Karaffa L."/>
            <person name="Karanyi Z."/>
            <person name="Krasevec N."/>
            <person name="Kuo A."/>
            <person name="Kusch H."/>
            <person name="LaButti K."/>
            <person name="Lagendijk E.L."/>
            <person name="Lapidus A."/>
            <person name="Levasseur A."/>
            <person name="Lindquist E."/>
            <person name="Lipzen A."/>
            <person name="Logrieco A.F."/>
            <person name="MacCabe A."/>
            <person name="Maekelae M.R."/>
            <person name="Malavazi I."/>
            <person name="Melin P."/>
            <person name="Meyer V."/>
            <person name="Mielnichuk N."/>
            <person name="Miskei M."/>
            <person name="Molnar A.P."/>
            <person name="Mule G."/>
            <person name="Ngan C.Y."/>
            <person name="Orejas M."/>
            <person name="Orosz E."/>
            <person name="Ouedraogo J.P."/>
            <person name="Overkamp K.M."/>
            <person name="Park H.-S."/>
            <person name="Perrone G."/>
            <person name="Piumi F."/>
            <person name="Punt P.J."/>
            <person name="Ram A.F."/>
            <person name="Ramon A."/>
            <person name="Rauscher S."/>
            <person name="Record E."/>
            <person name="Riano-Pachon D.M."/>
            <person name="Robert V."/>
            <person name="Roehrig J."/>
            <person name="Ruller R."/>
            <person name="Salamov A."/>
            <person name="Salih N.S."/>
            <person name="Samson R.A."/>
            <person name="Sandor E."/>
            <person name="Sanguinetti M."/>
            <person name="Schuetze T."/>
            <person name="Sepcic K."/>
            <person name="Shelest E."/>
            <person name="Sherlock G."/>
            <person name="Sophianopoulou V."/>
            <person name="Squina F.M."/>
            <person name="Sun H."/>
            <person name="Susca A."/>
            <person name="Todd R.B."/>
            <person name="Tsang A."/>
            <person name="Unkles S.E."/>
            <person name="van de Wiele N."/>
            <person name="van Rossen-Uffink D."/>
            <person name="Oliveira J.V."/>
            <person name="Vesth T.C."/>
            <person name="Visser J."/>
            <person name="Yu J.-H."/>
            <person name="Zhou M."/>
            <person name="Andersen M.R."/>
            <person name="Archer D.B."/>
            <person name="Baker S.E."/>
            <person name="Benoit I."/>
            <person name="Brakhage A.A."/>
            <person name="Braus G.H."/>
            <person name="Fischer R."/>
            <person name="Frisvad J.C."/>
            <person name="Goldman G.H."/>
            <person name="Houbraken J."/>
            <person name="Oakley B."/>
            <person name="Pocsi I."/>
            <person name="Scazzocchio C."/>
            <person name="Seiboth B."/>
            <person name="vanKuyk P.A."/>
            <person name="Wortman J."/>
            <person name="Dyer P.S."/>
            <person name="Grigoriev I.V."/>
        </authorList>
    </citation>
    <scope>NUCLEOTIDE SEQUENCE [LARGE SCALE GENOMIC DNA]</scope>
    <source>
        <strain evidence="12">CBS 516.65</strain>
    </source>
</reference>
<dbReference type="InterPro" id="IPR017972">
    <property type="entry name" value="Cyt_P450_CS"/>
</dbReference>
<evidence type="ECO:0000256" key="3">
    <source>
        <dbReference type="ARBA" id="ARBA00022617"/>
    </source>
</evidence>
<dbReference type="CDD" id="cd11063">
    <property type="entry name" value="CYP52"/>
    <property type="match status" value="1"/>
</dbReference>
<evidence type="ECO:0000256" key="8">
    <source>
        <dbReference type="PIRSR" id="PIRSR602401-1"/>
    </source>
</evidence>
<dbReference type="OrthoDB" id="1470350at2759"/>
<dbReference type="PROSITE" id="PS00086">
    <property type="entry name" value="CYTOCHROME_P450"/>
    <property type="match status" value="1"/>
</dbReference>
<name>A0A1L9VNJ6_ASPGL</name>
<gene>
    <name evidence="11" type="ORF">ASPGLDRAFT_81184</name>
</gene>
<evidence type="ECO:0008006" key="13">
    <source>
        <dbReference type="Google" id="ProtNLM"/>
    </source>
</evidence>
<dbReference type="InterPro" id="IPR001128">
    <property type="entry name" value="Cyt_P450"/>
</dbReference>
<dbReference type="Gene3D" id="1.10.630.10">
    <property type="entry name" value="Cytochrome P450"/>
    <property type="match status" value="1"/>
</dbReference>
<evidence type="ECO:0000256" key="6">
    <source>
        <dbReference type="ARBA" id="ARBA00023004"/>
    </source>
</evidence>
<dbReference type="GO" id="GO:0005506">
    <property type="term" value="F:iron ion binding"/>
    <property type="evidence" value="ECO:0007669"/>
    <property type="project" value="InterPro"/>
</dbReference>
<accession>A0A1L9VNJ6</accession>
<dbReference type="GeneID" id="34466366"/>
<dbReference type="InterPro" id="IPR036396">
    <property type="entry name" value="Cyt_P450_sf"/>
</dbReference>
<dbReference type="RefSeq" id="XP_022402162.1">
    <property type="nucleotide sequence ID" value="XM_022550106.1"/>
</dbReference>
<dbReference type="GO" id="GO:0004497">
    <property type="term" value="F:monooxygenase activity"/>
    <property type="evidence" value="ECO:0007669"/>
    <property type="project" value="UniProtKB-KW"/>
</dbReference>
<evidence type="ECO:0000256" key="4">
    <source>
        <dbReference type="ARBA" id="ARBA00022723"/>
    </source>
</evidence>
<evidence type="ECO:0000313" key="11">
    <source>
        <dbReference type="EMBL" id="OJJ85464.1"/>
    </source>
</evidence>